<evidence type="ECO:0000256" key="1">
    <source>
        <dbReference type="SAM" id="Phobius"/>
    </source>
</evidence>
<evidence type="ECO:0000313" key="2">
    <source>
        <dbReference type="EMBL" id="TLX22236.1"/>
    </source>
</evidence>
<gene>
    <name evidence="2" type="ORF">E5S66_06925</name>
</gene>
<sequence length="279" mass="29006">MKSIAIPHAGSVVPNRVSVGMGKPVLPPLVKRYFPQRVDTVSTLYLTLPQVGTTWREDEAGCAGIDFAPASRARHAAPIRPWDAGDPRQAQGRTMHKAAMTGNDGAGSKHGLRPLVWGGAACLLLLPALVMRLYPQAGVDWTALDFAVMGVLLAAVCGLYEFAAWLGGSLAYRAGFGVAVLAGFLTIWVNLAVGMLGSEGNVANLMFVGVLGIAGLGSLLARFRAAGMANAMFAAALAQLAAVGIAMAVGGFGERELALTAGFALPWMLAGALFRYAAR</sequence>
<dbReference type="EMBL" id="SROY01000002">
    <property type="protein sequence ID" value="TLX22236.1"/>
    <property type="molecule type" value="Genomic_DNA"/>
</dbReference>
<feature type="transmembrane region" description="Helical" evidence="1">
    <location>
        <begin position="174"/>
        <end position="196"/>
    </location>
</feature>
<keyword evidence="1" id="KW-0472">Membrane</keyword>
<organism evidence="2 3">
    <name type="scientific">Thermomonas fusca</name>
    <dbReference type="NCBI Taxonomy" id="215690"/>
    <lineage>
        <taxon>Bacteria</taxon>
        <taxon>Pseudomonadati</taxon>
        <taxon>Pseudomonadota</taxon>
        <taxon>Gammaproteobacteria</taxon>
        <taxon>Lysobacterales</taxon>
        <taxon>Lysobacteraceae</taxon>
        <taxon>Thermomonas</taxon>
    </lineage>
</organism>
<dbReference type="Proteomes" id="UP000308508">
    <property type="component" value="Unassembled WGS sequence"/>
</dbReference>
<proteinExistence type="predicted"/>
<keyword evidence="1" id="KW-0812">Transmembrane</keyword>
<keyword evidence="1" id="KW-1133">Transmembrane helix</keyword>
<keyword evidence="3" id="KW-1185">Reference proteome</keyword>
<name>A0A5R9PG97_9GAMM</name>
<evidence type="ECO:0000313" key="3">
    <source>
        <dbReference type="Proteomes" id="UP000308508"/>
    </source>
</evidence>
<feature type="transmembrane region" description="Helical" evidence="1">
    <location>
        <begin position="258"/>
        <end position="278"/>
    </location>
</feature>
<feature type="transmembrane region" description="Helical" evidence="1">
    <location>
        <begin position="146"/>
        <end position="167"/>
    </location>
</feature>
<feature type="transmembrane region" description="Helical" evidence="1">
    <location>
        <begin position="233"/>
        <end position="252"/>
    </location>
</feature>
<feature type="transmembrane region" description="Helical" evidence="1">
    <location>
        <begin position="115"/>
        <end position="134"/>
    </location>
</feature>
<protein>
    <submittedName>
        <fullName evidence="2">Uncharacterized protein</fullName>
    </submittedName>
</protein>
<comment type="caution">
    <text evidence="2">The sequence shown here is derived from an EMBL/GenBank/DDBJ whole genome shotgun (WGS) entry which is preliminary data.</text>
</comment>
<feature type="transmembrane region" description="Helical" evidence="1">
    <location>
        <begin position="202"/>
        <end position="221"/>
    </location>
</feature>
<reference evidence="2 3" key="1">
    <citation type="submission" date="2019-04" db="EMBL/GenBank/DDBJ databases">
        <authorList>
            <person name="Grouzdev D.S."/>
            <person name="Nazina T.N."/>
        </authorList>
    </citation>
    <scope>NUCLEOTIDE SEQUENCE [LARGE SCALE GENOMIC DNA]</scope>
    <source>
        <strain evidence="2 3">SHC 3-19</strain>
    </source>
</reference>
<dbReference type="AlphaFoldDB" id="A0A5R9PG97"/>
<accession>A0A5R9PG97</accession>
<dbReference type="STRING" id="1123377.GCA_000423885_00352"/>